<dbReference type="AlphaFoldDB" id="A0A077PX74"/>
<name>A0A077PX74_XENBV</name>
<feature type="region of interest" description="Disordered" evidence="1">
    <location>
        <begin position="18"/>
        <end position="46"/>
    </location>
</feature>
<dbReference type="Proteomes" id="UP000028493">
    <property type="component" value="Unassembled WGS sequence"/>
</dbReference>
<accession>A0A077PX74</accession>
<sequence>MFDLSTKTDEKMDEKQLHALATEPAKNLKTPSCLRTNPYRPPITLK</sequence>
<dbReference type="EMBL" id="CBSZ010000356">
    <property type="protein sequence ID" value="CDH25773.1"/>
    <property type="molecule type" value="Genomic_DNA"/>
</dbReference>
<proteinExistence type="predicted"/>
<evidence type="ECO:0000313" key="2">
    <source>
        <dbReference type="EMBL" id="CDH25773.1"/>
    </source>
</evidence>
<dbReference type="HOGENOM" id="CLU_3190775_0_0_6"/>
<evidence type="ECO:0000313" key="3">
    <source>
        <dbReference type="Proteomes" id="UP000028493"/>
    </source>
</evidence>
<gene>
    <name evidence="2" type="ORF">XBKB1_4190043</name>
</gene>
<evidence type="ECO:0000256" key="1">
    <source>
        <dbReference type="SAM" id="MobiDB-lite"/>
    </source>
</evidence>
<organism evidence="2 3">
    <name type="scientific">Xenorhabdus bovienii str. kraussei Becker Underwood</name>
    <dbReference type="NCBI Taxonomy" id="1398204"/>
    <lineage>
        <taxon>Bacteria</taxon>
        <taxon>Pseudomonadati</taxon>
        <taxon>Pseudomonadota</taxon>
        <taxon>Gammaproteobacteria</taxon>
        <taxon>Enterobacterales</taxon>
        <taxon>Morganellaceae</taxon>
        <taxon>Xenorhabdus</taxon>
    </lineage>
</organism>
<reference evidence="2" key="1">
    <citation type="submission" date="2013-07" db="EMBL/GenBank/DDBJ databases">
        <title>Sub-species coevolution in mutualistic symbiosis.</title>
        <authorList>
            <person name="Murfin K."/>
            <person name="Klassen J."/>
            <person name="Lee M."/>
            <person name="Forst S."/>
            <person name="Stock P."/>
            <person name="Goodrich-Blair H."/>
        </authorList>
    </citation>
    <scope>NUCLEOTIDE SEQUENCE [LARGE SCALE GENOMIC DNA]</scope>
    <source>
        <strain evidence="2">Kraussei Becker Underwood</strain>
    </source>
</reference>
<comment type="caution">
    <text evidence="2">The sequence shown here is derived from an EMBL/GenBank/DDBJ whole genome shotgun (WGS) entry which is preliminary data.</text>
</comment>
<protein>
    <submittedName>
        <fullName evidence="2">Uncharacterized protein</fullName>
    </submittedName>
</protein>